<feature type="transmembrane region" description="Helical" evidence="1">
    <location>
        <begin position="54"/>
        <end position="74"/>
    </location>
</feature>
<keyword evidence="1" id="KW-0812">Transmembrane</keyword>
<proteinExistence type="predicted"/>
<organism evidence="2">
    <name type="scientific">Vigna angularis var. angularis</name>
    <dbReference type="NCBI Taxonomy" id="157739"/>
    <lineage>
        <taxon>Eukaryota</taxon>
        <taxon>Viridiplantae</taxon>
        <taxon>Streptophyta</taxon>
        <taxon>Embryophyta</taxon>
        <taxon>Tracheophyta</taxon>
        <taxon>Spermatophyta</taxon>
        <taxon>Magnoliopsida</taxon>
        <taxon>eudicotyledons</taxon>
        <taxon>Gunneridae</taxon>
        <taxon>Pentapetalae</taxon>
        <taxon>rosids</taxon>
        <taxon>fabids</taxon>
        <taxon>Fabales</taxon>
        <taxon>Fabaceae</taxon>
        <taxon>Papilionoideae</taxon>
        <taxon>50 kb inversion clade</taxon>
        <taxon>NPAAA clade</taxon>
        <taxon>indigoferoid/millettioid clade</taxon>
        <taxon>Phaseoleae</taxon>
        <taxon>Vigna</taxon>
    </lineage>
</organism>
<feature type="transmembrane region" description="Helical" evidence="1">
    <location>
        <begin position="5"/>
        <end position="21"/>
    </location>
</feature>
<keyword evidence="1" id="KW-1133">Transmembrane helix</keyword>
<feature type="non-terminal residue" evidence="2">
    <location>
        <position position="1"/>
    </location>
</feature>
<keyword evidence="1" id="KW-0472">Membrane</keyword>
<sequence length="92" mass="10810">ILLYIIIFSFFLLLLSINYVILKHVWIYVYIAWYVVFELGVSTYMYNMMMKNKATLFLFSAVLLSSVTLCLLVNSRWRLSFAVASIQVSEYS</sequence>
<accession>A0A0S3TDJ1</accession>
<reference evidence="2" key="1">
    <citation type="journal article" date="2015" name="Sci. Rep.">
        <title>The power of single molecule real-time sequencing technology in the de novo assembly of a eukaryotic genome.</title>
        <authorList>
            <person name="Sakai H."/>
            <person name="Naito K."/>
            <person name="Ogiso-Tanaka E."/>
            <person name="Takahashi Y."/>
            <person name="Iseki K."/>
            <person name="Muto C."/>
            <person name="Satou K."/>
            <person name="Teruya K."/>
            <person name="Shiroma A."/>
            <person name="Shimoji M."/>
            <person name="Hirano T."/>
            <person name="Itoh T."/>
            <person name="Kaga A."/>
            <person name="Tomooka N."/>
        </authorList>
    </citation>
    <scope>NUCLEOTIDE SEQUENCE</scope>
</reference>
<dbReference type="EMBL" id="AP015124">
    <property type="protein sequence ID" value="BAU03196.1"/>
    <property type="molecule type" value="Genomic_DNA"/>
</dbReference>
<evidence type="ECO:0000256" key="1">
    <source>
        <dbReference type="SAM" id="Phobius"/>
    </source>
</evidence>
<name>A0A0S3TDJ1_PHAAN</name>
<gene>
    <name evidence="2" type="primary">Vigan.UMG037900</name>
    <name evidence="2" type="ORF">VIGAN_UM037900</name>
</gene>
<dbReference type="AlphaFoldDB" id="A0A0S3TDJ1"/>
<evidence type="ECO:0000313" key="2">
    <source>
        <dbReference type="EMBL" id="BAU03196.1"/>
    </source>
</evidence>
<protein>
    <submittedName>
        <fullName evidence="2">Uncharacterized protein</fullName>
    </submittedName>
</protein>
<feature type="transmembrane region" description="Helical" evidence="1">
    <location>
        <begin position="27"/>
        <end position="47"/>
    </location>
</feature>